<evidence type="ECO:0000259" key="4">
    <source>
        <dbReference type="PROSITE" id="PS50109"/>
    </source>
</evidence>
<keyword evidence="3" id="KW-0472">Membrane</keyword>
<dbReference type="OrthoDB" id="1931120at2"/>
<dbReference type="EMBL" id="LHPH01000017">
    <property type="protein sequence ID" value="KPH61576.1"/>
    <property type="molecule type" value="Genomic_DNA"/>
</dbReference>
<dbReference type="CDD" id="cd00075">
    <property type="entry name" value="HATPase"/>
    <property type="match status" value="1"/>
</dbReference>
<evidence type="ECO:0000256" key="3">
    <source>
        <dbReference type="SAM" id="Phobius"/>
    </source>
</evidence>
<evidence type="ECO:0000256" key="2">
    <source>
        <dbReference type="ARBA" id="ARBA00012438"/>
    </source>
</evidence>
<evidence type="ECO:0000313" key="5">
    <source>
        <dbReference type="EMBL" id="KPH61576.1"/>
    </source>
</evidence>
<dbReference type="EC" id="2.7.13.3" evidence="2"/>
<dbReference type="PANTHER" id="PTHR43065">
    <property type="entry name" value="SENSOR HISTIDINE KINASE"/>
    <property type="match status" value="1"/>
</dbReference>
<feature type="transmembrane region" description="Helical" evidence="3">
    <location>
        <begin position="39"/>
        <end position="58"/>
    </location>
</feature>
<evidence type="ECO:0000313" key="6">
    <source>
        <dbReference type="Proteomes" id="UP000037848"/>
    </source>
</evidence>
<dbReference type="PRINTS" id="PR00344">
    <property type="entry name" value="BCTRLSENSOR"/>
</dbReference>
<comment type="caution">
    <text evidence="5">The sequence shown here is derived from an EMBL/GenBank/DDBJ whole genome shotgun (WGS) entry which is preliminary data.</text>
</comment>
<dbReference type="SUPFAM" id="SSF55874">
    <property type="entry name" value="ATPase domain of HSP90 chaperone/DNA topoisomerase II/histidine kinase"/>
    <property type="match status" value="1"/>
</dbReference>
<organism evidence="5 6">
    <name type="scientific">Pseudoalteromonas porphyrae</name>
    <dbReference type="NCBI Taxonomy" id="187330"/>
    <lineage>
        <taxon>Bacteria</taxon>
        <taxon>Pseudomonadati</taxon>
        <taxon>Pseudomonadota</taxon>
        <taxon>Gammaproteobacteria</taxon>
        <taxon>Alteromonadales</taxon>
        <taxon>Pseudoalteromonadaceae</taxon>
        <taxon>Pseudoalteromonas</taxon>
    </lineage>
</organism>
<dbReference type="PANTHER" id="PTHR43065:SF51">
    <property type="entry name" value="HISTIDINE KINASE"/>
    <property type="match status" value="1"/>
</dbReference>
<dbReference type="Gene3D" id="3.30.565.10">
    <property type="entry name" value="Histidine kinase-like ATPase, C-terminal domain"/>
    <property type="match status" value="1"/>
</dbReference>
<dbReference type="RefSeq" id="WP_054205775.1">
    <property type="nucleotide sequence ID" value="NZ_LHPH01000017.1"/>
</dbReference>
<feature type="domain" description="Histidine kinase" evidence="4">
    <location>
        <begin position="238"/>
        <end position="438"/>
    </location>
</feature>
<dbReference type="InterPro" id="IPR036890">
    <property type="entry name" value="HATPase_C_sf"/>
</dbReference>
<comment type="catalytic activity">
    <reaction evidence="1">
        <text>ATP + protein L-histidine = ADP + protein N-phospho-L-histidine.</text>
        <dbReference type="EC" id="2.7.13.3"/>
    </reaction>
</comment>
<dbReference type="STRING" id="187330.AMS58_14605"/>
<dbReference type="SMART" id="SM00387">
    <property type="entry name" value="HATPase_c"/>
    <property type="match status" value="1"/>
</dbReference>
<gene>
    <name evidence="5" type="ORF">ADS77_14545</name>
</gene>
<feature type="transmembrane region" description="Helical" evidence="3">
    <location>
        <begin position="14"/>
        <end position="32"/>
    </location>
</feature>
<dbReference type="GO" id="GO:0000155">
    <property type="term" value="F:phosphorelay sensor kinase activity"/>
    <property type="evidence" value="ECO:0007669"/>
    <property type="project" value="InterPro"/>
</dbReference>
<keyword evidence="6" id="KW-1185">Reference proteome</keyword>
<dbReference type="Gene3D" id="6.10.340.10">
    <property type="match status" value="1"/>
</dbReference>
<dbReference type="Pfam" id="PF02518">
    <property type="entry name" value="HATPase_c"/>
    <property type="match status" value="1"/>
</dbReference>
<keyword evidence="3" id="KW-0812">Transmembrane</keyword>
<dbReference type="InterPro" id="IPR004358">
    <property type="entry name" value="Sig_transdc_His_kin-like_C"/>
</dbReference>
<dbReference type="Proteomes" id="UP000037848">
    <property type="component" value="Unassembled WGS sequence"/>
</dbReference>
<dbReference type="SUPFAM" id="SSF47384">
    <property type="entry name" value="Homodimeric domain of signal transducing histidine kinase"/>
    <property type="match status" value="1"/>
</dbReference>
<keyword evidence="3" id="KW-1133">Transmembrane helix</keyword>
<sequence>MAFPLNSLPLAHKISLYCALSSALPVLLIGWLCKLSLPWLISSAVGSAILAILLIRQLSCNLVKGMQSLETGLLNFKDGELSSLLAYNQRDELGQLCQLYNQTAKQLRQEKQWVYQRELMLDKVLQSSPQALLLINDNDTVVFSNLSSRALFNCANALEGMKLTELLKLAPKQLATALAQGFDGLFSIEKDAQEAQTWHLATGEFLLNNQRHHLYIFKQLTRELSRQEVAVWKKVIRIISHELNNSLGPMSSMLHSAQLLANKVDEPRLSRVFATIDERIAHLTAFVQGYGKFAKLPQPQRSPIEWPTLLTSLQTQWQFHYQITPSQYTTHADQTQVEQLLINLLKNAHESGADPQHINVNISHDQHATLIAVSDNGKGMSEQVMANALIPFYSTKTSGSGLGLALCREIAEAHRGHISLHNHKQGGLSVHVVLPHQSKTQKQ</sequence>
<evidence type="ECO:0000256" key="1">
    <source>
        <dbReference type="ARBA" id="ARBA00000085"/>
    </source>
</evidence>
<accession>A0A0N1ERI9</accession>
<keyword evidence="5" id="KW-0808">Transferase</keyword>
<dbReference type="InterPro" id="IPR003594">
    <property type="entry name" value="HATPase_dom"/>
</dbReference>
<dbReference type="PROSITE" id="PS50109">
    <property type="entry name" value="HIS_KIN"/>
    <property type="match status" value="1"/>
</dbReference>
<name>A0A0N1ERI9_9GAMM</name>
<dbReference type="PATRIC" id="fig|187330.3.peg.1337"/>
<dbReference type="InterPro" id="IPR005467">
    <property type="entry name" value="His_kinase_dom"/>
</dbReference>
<dbReference type="InterPro" id="IPR036097">
    <property type="entry name" value="HisK_dim/P_sf"/>
</dbReference>
<dbReference type="AlphaFoldDB" id="A0A0N1ERI9"/>
<protein>
    <recommendedName>
        <fullName evidence="2">histidine kinase</fullName>
        <ecNumber evidence="2">2.7.13.3</ecNumber>
    </recommendedName>
</protein>
<proteinExistence type="predicted"/>
<reference evidence="5 6" key="1">
    <citation type="submission" date="2015-08" db="EMBL/GenBank/DDBJ databases">
        <title>Draft Genome Sequence of Pseudoalteromonas porphyrae UCD-SED14.</title>
        <authorList>
            <person name="Coil D.A."/>
            <person name="Jospin G."/>
            <person name="Lee R.D."/>
            <person name="Eisen J.A."/>
        </authorList>
    </citation>
    <scope>NUCLEOTIDE SEQUENCE [LARGE SCALE GENOMIC DNA]</scope>
    <source>
        <strain evidence="5 6">UCD-SED14</strain>
    </source>
</reference>
<keyword evidence="5" id="KW-0418">Kinase</keyword>